<dbReference type="Pfam" id="PF01494">
    <property type="entry name" value="FAD_binding_3"/>
    <property type="match status" value="1"/>
</dbReference>
<dbReference type="GO" id="GO:0071949">
    <property type="term" value="F:FAD binding"/>
    <property type="evidence" value="ECO:0007669"/>
    <property type="project" value="InterPro"/>
</dbReference>
<organism evidence="6 7">
    <name type="scientific">Mortierella polycephala</name>
    <dbReference type="NCBI Taxonomy" id="41804"/>
    <lineage>
        <taxon>Eukaryota</taxon>
        <taxon>Fungi</taxon>
        <taxon>Fungi incertae sedis</taxon>
        <taxon>Mucoromycota</taxon>
        <taxon>Mortierellomycotina</taxon>
        <taxon>Mortierellomycetes</taxon>
        <taxon>Mortierellales</taxon>
        <taxon>Mortierellaceae</taxon>
        <taxon>Mortierella</taxon>
    </lineage>
</organism>
<dbReference type="PANTHER" id="PTHR47356">
    <property type="entry name" value="FAD-DEPENDENT MONOOXYGENASE ASQG-RELATED"/>
    <property type="match status" value="1"/>
</dbReference>
<evidence type="ECO:0000313" key="6">
    <source>
        <dbReference type="EMBL" id="KAG0258339.1"/>
    </source>
</evidence>
<proteinExistence type="inferred from homology"/>
<evidence type="ECO:0000256" key="4">
    <source>
        <dbReference type="ARBA" id="ARBA00023002"/>
    </source>
</evidence>
<dbReference type="PRINTS" id="PR00420">
    <property type="entry name" value="RNGMNOXGNASE"/>
</dbReference>
<name>A0A9P6U3Q7_9FUNG</name>
<dbReference type="Proteomes" id="UP000726737">
    <property type="component" value="Unassembled WGS sequence"/>
</dbReference>
<evidence type="ECO:0000313" key="7">
    <source>
        <dbReference type="Proteomes" id="UP000726737"/>
    </source>
</evidence>
<comment type="similarity">
    <text evidence="1">Belongs to the paxM FAD-dependent monooxygenase family.</text>
</comment>
<keyword evidence="2" id="KW-0285">Flavoprotein</keyword>
<keyword evidence="3" id="KW-0274">FAD</keyword>
<dbReference type="GO" id="GO:0004497">
    <property type="term" value="F:monooxygenase activity"/>
    <property type="evidence" value="ECO:0007669"/>
    <property type="project" value="InterPro"/>
</dbReference>
<feature type="domain" description="FAD-binding" evidence="5">
    <location>
        <begin position="6"/>
        <end position="193"/>
    </location>
</feature>
<comment type="caution">
    <text evidence="6">The sequence shown here is derived from an EMBL/GenBank/DDBJ whole genome shotgun (WGS) entry which is preliminary data.</text>
</comment>
<keyword evidence="4" id="KW-0560">Oxidoreductase</keyword>
<reference evidence="6" key="1">
    <citation type="journal article" date="2020" name="Fungal Divers.">
        <title>Resolving the Mortierellaceae phylogeny through synthesis of multi-gene phylogenetics and phylogenomics.</title>
        <authorList>
            <person name="Vandepol N."/>
            <person name="Liber J."/>
            <person name="Desiro A."/>
            <person name="Na H."/>
            <person name="Kennedy M."/>
            <person name="Barry K."/>
            <person name="Grigoriev I.V."/>
            <person name="Miller A.N."/>
            <person name="O'Donnell K."/>
            <person name="Stajich J.E."/>
            <person name="Bonito G."/>
        </authorList>
    </citation>
    <scope>NUCLEOTIDE SEQUENCE</scope>
    <source>
        <strain evidence="6">KOD948</strain>
    </source>
</reference>
<dbReference type="InterPro" id="IPR002938">
    <property type="entry name" value="FAD-bd"/>
</dbReference>
<evidence type="ECO:0000256" key="2">
    <source>
        <dbReference type="ARBA" id="ARBA00022630"/>
    </source>
</evidence>
<evidence type="ECO:0000256" key="3">
    <source>
        <dbReference type="ARBA" id="ARBA00022827"/>
    </source>
</evidence>
<evidence type="ECO:0000259" key="5">
    <source>
        <dbReference type="Pfam" id="PF01494"/>
    </source>
</evidence>
<gene>
    <name evidence="6" type="ORF">BG011_003363</name>
</gene>
<dbReference type="SUPFAM" id="SSF51905">
    <property type="entry name" value="FAD/NAD(P)-binding domain"/>
    <property type="match status" value="1"/>
</dbReference>
<dbReference type="OrthoDB" id="10029326at2759"/>
<sequence>MPPRNLKVLICGGGIAGLTLAVLLERAGIDYEVFERARQVRPLGSALGIGPNVMPMIEQLGLLDQFLTISKANDFVSNFNEDLELTSRYAYTELPERNGYANYVVPRPKLYDLLYSQIPSSKVHLGKRFVSSEQTTGSNNNSEDEQRHGVTVTFADSTTAYGDILVGADGTYSGVRQNLYEQLSQQGKLTPSDMEELPCSSICLVGQTGPLSTEKFPHLREKYCRFENVSGNAISWMVIEHLYLETNRTTILENTEWGTASTDTMIEAVRQFPIPSGSGSNGSPLTLADLIDETPRELITQVALEGKMYPSAAQGANTAIQDAIVLCNYLHNMPDASPESITKAFEGYHQEREPYARQTYETSDRLRQLFRKRPINAVIRFLVKYIPQAVWNRVFDSIYGNRPQVAFLPRVPDRGLIKAFLQKSLDL</sequence>
<dbReference type="AlphaFoldDB" id="A0A9P6U3Q7"/>
<keyword evidence="7" id="KW-1185">Reference proteome</keyword>
<protein>
    <recommendedName>
        <fullName evidence="5">FAD-binding domain-containing protein</fullName>
    </recommendedName>
</protein>
<dbReference type="PANTHER" id="PTHR47356:SF2">
    <property type="entry name" value="FAD-BINDING DOMAIN-CONTAINING PROTEIN-RELATED"/>
    <property type="match status" value="1"/>
</dbReference>
<dbReference type="Gene3D" id="3.50.50.60">
    <property type="entry name" value="FAD/NAD(P)-binding domain"/>
    <property type="match status" value="2"/>
</dbReference>
<evidence type="ECO:0000256" key="1">
    <source>
        <dbReference type="ARBA" id="ARBA00007992"/>
    </source>
</evidence>
<dbReference type="InterPro" id="IPR036188">
    <property type="entry name" value="FAD/NAD-bd_sf"/>
</dbReference>
<dbReference type="InterPro" id="IPR050562">
    <property type="entry name" value="FAD_mOase_fung"/>
</dbReference>
<dbReference type="EMBL" id="JAAAJA010000223">
    <property type="protein sequence ID" value="KAG0258339.1"/>
    <property type="molecule type" value="Genomic_DNA"/>
</dbReference>
<accession>A0A9P6U3Q7</accession>